<keyword evidence="1" id="KW-1133">Transmembrane helix</keyword>
<dbReference type="AlphaFoldDB" id="A0A0F9A614"/>
<evidence type="ECO:0000259" key="2">
    <source>
        <dbReference type="Pfam" id="PF08740"/>
    </source>
</evidence>
<dbReference type="Pfam" id="PF08740">
    <property type="entry name" value="BCS1_N"/>
    <property type="match status" value="1"/>
</dbReference>
<feature type="non-terminal residue" evidence="3">
    <location>
        <position position="133"/>
    </location>
</feature>
<comment type="caution">
    <text evidence="3">The sequence shown here is derived from an EMBL/GenBank/DDBJ whole genome shotgun (WGS) entry which is preliminary data.</text>
</comment>
<keyword evidence="1" id="KW-0472">Membrane</keyword>
<reference evidence="3" key="1">
    <citation type="journal article" date="2015" name="Nature">
        <title>Complex archaea that bridge the gap between prokaryotes and eukaryotes.</title>
        <authorList>
            <person name="Spang A."/>
            <person name="Saw J.H."/>
            <person name="Jorgensen S.L."/>
            <person name="Zaremba-Niedzwiedzka K."/>
            <person name="Martijn J."/>
            <person name="Lind A.E."/>
            <person name="van Eijk R."/>
            <person name="Schleper C."/>
            <person name="Guy L."/>
            <person name="Ettema T.J."/>
        </authorList>
    </citation>
    <scope>NUCLEOTIDE SEQUENCE</scope>
</reference>
<dbReference type="InterPro" id="IPR014851">
    <property type="entry name" value="BCS1_N"/>
</dbReference>
<name>A0A0F9A614_9ZZZZ</name>
<evidence type="ECO:0000256" key="1">
    <source>
        <dbReference type="SAM" id="Phobius"/>
    </source>
</evidence>
<dbReference type="EMBL" id="LAZR01056526">
    <property type="protein sequence ID" value="KKK73999.1"/>
    <property type="molecule type" value="Genomic_DNA"/>
</dbReference>
<organism evidence="3">
    <name type="scientific">marine sediment metagenome</name>
    <dbReference type="NCBI Taxonomy" id="412755"/>
    <lineage>
        <taxon>unclassified sequences</taxon>
        <taxon>metagenomes</taxon>
        <taxon>ecological metagenomes</taxon>
    </lineage>
</organism>
<sequence length="133" mass="15216">MHELLEQLLANNEFIQGGLLLGALGILVAYARRIPALISHIIQRLWTVSLVVRDEALIQWMSHWLAISAYGQRNRWLVGHTQWADSKLFSVLGPGYGMHRFFYKGTIVWLQHELEDQGIRGKVSVLNIKTLGR</sequence>
<keyword evidence="1" id="KW-0812">Transmembrane</keyword>
<gene>
    <name evidence="3" type="ORF">LCGC14_2888190</name>
</gene>
<feature type="transmembrane region" description="Helical" evidence="1">
    <location>
        <begin position="14"/>
        <end position="31"/>
    </location>
</feature>
<feature type="domain" description="BCS1 N-terminal" evidence="2">
    <location>
        <begin position="24"/>
        <end position="133"/>
    </location>
</feature>
<proteinExistence type="predicted"/>
<accession>A0A0F9A614</accession>
<evidence type="ECO:0000313" key="3">
    <source>
        <dbReference type="EMBL" id="KKK73999.1"/>
    </source>
</evidence>
<protein>
    <recommendedName>
        <fullName evidence="2">BCS1 N-terminal domain-containing protein</fullName>
    </recommendedName>
</protein>